<dbReference type="SMART" id="SM00324">
    <property type="entry name" value="RhoGAP"/>
    <property type="match status" value="1"/>
</dbReference>
<gene>
    <name evidence="3" type="ORF">SAMEA4029009_CIC11G00000001487</name>
</gene>
<dbReference type="PROSITE" id="PS50238">
    <property type="entry name" value="RHOGAP"/>
    <property type="match status" value="1"/>
</dbReference>
<evidence type="ECO:0000256" key="1">
    <source>
        <dbReference type="SAM" id="MobiDB-lite"/>
    </source>
</evidence>
<dbReference type="PANTHER" id="PTHR15670:SF4">
    <property type="entry name" value="RHO GTPASE-ACTIVATING PROTEIN 11A"/>
    <property type="match status" value="1"/>
</dbReference>
<feature type="compositionally biased region" description="Polar residues" evidence="1">
    <location>
        <begin position="391"/>
        <end position="415"/>
    </location>
</feature>
<dbReference type="AlphaFoldDB" id="A0A1L0D965"/>
<dbReference type="SUPFAM" id="SSF48350">
    <property type="entry name" value="GTPase activation domain, GAP"/>
    <property type="match status" value="1"/>
</dbReference>
<feature type="domain" description="Rho-GAP" evidence="2">
    <location>
        <begin position="29"/>
        <end position="255"/>
    </location>
</feature>
<dbReference type="InterPro" id="IPR000198">
    <property type="entry name" value="RhoGAP_dom"/>
</dbReference>
<dbReference type="GO" id="GO:0007165">
    <property type="term" value="P:signal transduction"/>
    <property type="evidence" value="ECO:0007669"/>
    <property type="project" value="InterPro"/>
</dbReference>
<protein>
    <submittedName>
        <fullName evidence="3">CIC11C00000001487</fullName>
    </submittedName>
</protein>
<evidence type="ECO:0000313" key="4">
    <source>
        <dbReference type="Proteomes" id="UP000182259"/>
    </source>
</evidence>
<dbReference type="CDD" id="cd00159">
    <property type="entry name" value="RhoGAP"/>
    <property type="match status" value="1"/>
</dbReference>
<feature type="compositionally biased region" description="Basic and acidic residues" evidence="1">
    <location>
        <begin position="376"/>
        <end position="390"/>
    </location>
</feature>
<dbReference type="Proteomes" id="UP000182259">
    <property type="component" value="Chromosome II"/>
</dbReference>
<reference evidence="3 4" key="1">
    <citation type="submission" date="2016-10" db="EMBL/GenBank/DDBJ databases">
        <authorList>
            <person name="de Groot N.N."/>
        </authorList>
    </citation>
    <scope>NUCLEOTIDE SEQUENCE [LARGE SCALE GENOMIC DNA]</scope>
    <source>
        <strain evidence="3 4">PYCC 4715</strain>
    </source>
</reference>
<sequence>MPDLVQIAQIMASTSRLPLLPADMPTTSVEVDGVTVDVPTLLHDCFNYILSEALVEGVFRVSGSARRMKLISADYSLYIDWLQAEKKPSAHDVAGVIKKFLREYLDSSDGLFSSSCLSQLHRLYVSHSRSNSDMSMDSFKSASTSLGSAVTLPSVVEDATDSTDSTDSTVTNPDALLETVSHLILTKNVAAKNNFFIYLLLQLKQLSLHEDKTKMTVANLSIIFQPYIFHTKSLSELLPFQALLTFLVLNYDSFVQKYVCYKNIVGGLEELDIDTVSVTSSESFTTSPITVYSSHQSSPSKNSSDRRKSVSQRFSIFWDSYNLPANRSKRFSLNFGSKSPDKMQSSENLTRERRHTAVSPHEMLRSSENLWHVKELRESTNAETERKESHVSTPISDGTCSPTSQSLPTISSPVSQRPPMPKRASSKRKSFIGLFRSSLSVNSIPPMLHDLLSPVAGHLSPKTPPVDDLKINTQGLSSVEDLLISDQKCPLNYPEQKSYLGQKSLLGRNFSMRLKRK</sequence>
<organism evidence="3 4">
    <name type="scientific">Sungouiella intermedia</name>
    <dbReference type="NCBI Taxonomy" id="45354"/>
    <lineage>
        <taxon>Eukaryota</taxon>
        <taxon>Fungi</taxon>
        <taxon>Dikarya</taxon>
        <taxon>Ascomycota</taxon>
        <taxon>Saccharomycotina</taxon>
        <taxon>Pichiomycetes</taxon>
        <taxon>Metschnikowiaceae</taxon>
        <taxon>Sungouiella</taxon>
    </lineage>
</organism>
<dbReference type="PANTHER" id="PTHR15670">
    <property type="entry name" value="RHO GTPASE ACTIVATING PROTEIN 11A"/>
    <property type="match status" value="1"/>
</dbReference>
<dbReference type="Gene3D" id="1.10.555.10">
    <property type="entry name" value="Rho GTPase activation protein"/>
    <property type="match status" value="1"/>
</dbReference>
<feature type="region of interest" description="Disordered" evidence="1">
    <location>
        <begin position="332"/>
        <end position="362"/>
    </location>
</feature>
<accession>A0A1L0D965</accession>
<dbReference type="EMBL" id="LT635765">
    <property type="protein sequence ID" value="SGZ52528.1"/>
    <property type="molecule type" value="Genomic_DNA"/>
</dbReference>
<dbReference type="GO" id="GO:0005096">
    <property type="term" value="F:GTPase activator activity"/>
    <property type="evidence" value="ECO:0007669"/>
    <property type="project" value="TreeGrafter"/>
</dbReference>
<name>A0A1L0D965_9ASCO</name>
<feature type="compositionally biased region" description="Polar residues" evidence="1">
    <location>
        <begin position="334"/>
        <end position="348"/>
    </location>
</feature>
<dbReference type="InterPro" id="IPR008936">
    <property type="entry name" value="Rho_GTPase_activation_prot"/>
</dbReference>
<dbReference type="InterPro" id="IPR042869">
    <property type="entry name" value="ARHGAP11A/B"/>
</dbReference>
<proteinExistence type="predicted"/>
<evidence type="ECO:0000313" key="3">
    <source>
        <dbReference type="EMBL" id="SGZ52528.1"/>
    </source>
</evidence>
<dbReference type="Pfam" id="PF00620">
    <property type="entry name" value="RhoGAP"/>
    <property type="match status" value="2"/>
</dbReference>
<feature type="region of interest" description="Disordered" evidence="1">
    <location>
        <begin position="376"/>
        <end position="428"/>
    </location>
</feature>
<evidence type="ECO:0000259" key="2">
    <source>
        <dbReference type="PROSITE" id="PS50238"/>
    </source>
</evidence>